<organism evidence="1 2">
    <name type="scientific">Escallonia herrerae</name>
    <dbReference type="NCBI Taxonomy" id="1293975"/>
    <lineage>
        <taxon>Eukaryota</taxon>
        <taxon>Viridiplantae</taxon>
        <taxon>Streptophyta</taxon>
        <taxon>Embryophyta</taxon>
        <taxon>Tracheophyta</taxon>
        <taxon>Spermatophyta</taxon>
        <taxon>Magnoliopsida</taxon>
        <taxon>eudicotyledons</taxon>
        <taxon>Gunneridae</taxon>
        <taxon>Pentapetalae</taxon>
        <taxon>asterids</taxon>
        <taxon>campanulids</taxon>
        <taxon>Escalloniales</taxon>
        <taxon>Escalloniaceae</taxon>
        <taxon>Escallonia</taxon>
    </lineage>
</organism>
<proteinExistence type="predicted"/>
<dbReference type="AlphaFoldDB" id="A0AA88XAC1"/>
<evidence type="ECO:0000313" key="1">
    <source>
        <dbReference type="EMBL" id="KAK3042997.1"/>
    </source>
</evidence>
<comment type="caution">
    <text evidence="1">The sequence shown here is derived from an EMBL/GenBank/DDBJ whole genome shotgun (WGS) entry which is preliminary data.</text>
</comment>
<protein>
    <submittedName>
        <fullName evidence="1">Uncharacterized protein</fullName>
    </submittedName>
</protein>
<evidence type="ECO:0000313" key="2">
    <source>
        <dbReference type="Proteomes" id="UP001188597"/>
    </source>
</evidence>
<name>A0AA88XAC1_9ASTE</name>
<sequence length="161" mass="16624">MPQCCDLDRVPAPRFPRVPIAQTPKAVKAPKGLSRGTRSINHLPTIQFTTIVGRARVPDGGELVRRGVGGQPLLHREELLGTGDVGAGGGHLHVVDVPPVVRAGTVGGQVHGANRAGQTRASAAEDVEVTPLEVVVARAHQPAPGLQIVDAHAVAVSVVQG</sequence>
<dbReference type="EMBL" id="JAVXUP010000013">
    <property type="protein sequence ID" value="KAK3042997.1"/>
    <property type="molecule type" value="Genomic_DNA"/>
</dbReference>
<keyword evidence="2" id="KW-1185">Reference proteome</keyword>
<gene>
    <name evidence="1" type="ORF">RJ639_000974</name>
</gene>
<reference evidence="1" key="1">
    <citation type="submission" date="2022-12" db="EMBL/GenBank/DDBJ databases">
        <title>Draft genome assemblies for two species of Escallonia (Escalloniales).</title>
        <authorList>
            <person name="Chanderbali A."/>
            <person name="Dervinis C."/>
            <person name="Anghel I."/>
            <person name="Soltis D."/>
            <person name="Soltis P."/>
            <person name="Zapata F."/>
        </authorList>
    </citation>
    <scope>NUCLEOTIDE SEQUENCE</scope>
    <source>
        <strain evidence="1">UCBG64.0493</strain>
        <tissue evidence="1">Leaf</tissue>
    </source>
</reference>
<dbReference type="Proteomes" id="UP001188597">
    <property type="component" value="Unassembled WGS sequence"/>
</dbReference>
<accession>A0AA88XAC1</accession>